<dbReference type="GO" id="GO:0008168">
    <property type="term" value="F:methyltransferase activity"/>
    <property type="evidence" value="ECO:0007669"/>
    <property type="project" value="UniProtKB-KW"/>
</dbReference>
<keyword evidence="3 4" id="KW-0808">Transferase</keyword>
<name>A0A3B0UD56_9ZZZZ</name>
<evidence type="ECO:0000313" key="4">
    <source>
        <dbReference type="EMBL" id="VAW26253.1"/>
    </source>
</evidence>
<dbReference type="InterPro" id="IPR003700">
    <property type="entry name" value="Pantoate_hydroxy_MeTrfase"/>
</dbReference>
<dbReference type="EC" id="2.1.2.11" evidence="2"/>
<dbReference type="AlphaFoldDB" id="A0A3B0UD56"/>
<dbReference type="InterPro" id="IPR040442">
    <property type="entry name" value="Pyrv_kinase-like_dom_sf"/>
</dbReference>
<evidence type="ECO:0000256" key="1">
    <source>
        <dbReference type="ARBA" id="ARBA00008676"/>
    </source>
</evidence>
<dbReference type="GO" id="GO:0015940">
    <property type="term" value="P:pantothenate biosynthetic process"/>
    <property type="evidence" value="ECO:0007669"/>
    <property type="project" value="InterPro"/>
</dbReference>
<organism evidence="4">
    <name type="scientific">hydrothermal vent metagenome</name>
    <dbReference type="NCBI Taxonomy" id="652676"/>
    <lineage>
        <taxon>unclassified sequences</taxon>
        <taxon>metagenomes</taxon>
        <taxon>ecological metagenomes</taxon>
    </lineage>
</organism>
<protein>
    <recommendedName>
        <fullName evidence="2">3-methyl-2-oxobutanoate hydroxymethyltransferase</fullName>
        <ecNumber evidence="2">2.1.2.11</ecNumber>
    </recommendedName>
</protein>
<keyword evidence="4" id="KW-0489">Methyltransferase</keyword>
<dbReference type="GO" id="GO:0003864">
    <property type="term" value="F:3-methyl-2-oxobutanoate hydroxymethyltransferase activity"/>
    <property type="evidence" value="ECO:0007669"/>
    <property type="project" value="UniProtKB-EC"/>
</dbReference>
<gene>
    <name evidence="4" type="ORF">MNBD_BACTEROID07-1899</name>
</gene>
<accession>A0A3B0UD56</accession>
<proteinExistence type="inferred from homology"/>
<dbReference type="SUPFAM" id="SSF51621">
    <property type="entry name" value="Phosphoenolpyruvate/pyruvate domain"/>
    <property type="match status" value="1"/>
</dbReference>
<reference evidence="4" key="1">
    <citation type="submission" date="2018-06" db="EMBL/GenBank/DDBJ databases">
        <authorList>
            <person name="Zhirakovskaya E."/>
        </authorList>
    </citation>
    <scope>NUCLEOTIDE SEQUENCE</scope>
</reference>
<dbReference type="GO" id="GO:0032259">
    <property type="term" value="P:methylation"/>
    <property type="evidence" value="ECO:0007669"/>
    <property type="project" value="UniProtKB-KW"/>
</dbReference>
<comment type="similarity">
    <text evidence="1">Belongs to the PanB family.</text>
</comment>
<evidence type="ECO:0000256" key="3">
    <source>
        <dbReference type="ARBA" id="ARBA00022679"/>
    </source>
</evidence>
<sequence length="51" mass="6123">MVLHDMLGINQEFSPRFLRRYHNLHDEIIKAFLAYIADVKAVDFPNDKEQY</sequence>
<dbReference type="EMBL" id="UOET01000016">
    <property type="protein sequence ID" value="VAW26253.1"/>
    <property type="molecule type" value="Genomic_DNA"/>
</dbReference>
<dbReference type="Pfam" id="PF02548">
    <property type="entry name" value="Pantoate_transf"/>
    <property type="match status" value="1"/>
</dbReference>
<dbReference type="Gene3D" id="3.20.20.60">
    <property type="entry name" value="Phosphoenolpyruvate-binding domains"/>
    <property type="match status" value="1"/>
</dbReference>
<evidence type="ECO:0000256" key="2">
    <source>
        <dbReference type="ARBA" id="ARBA00012618"/>
    </source>
</evidence>
<dbReference type="InterPro" id="IPR015813">
    <property type="entry name" value="Pyrv/PenolPyrv_kinase-like_dom"/>
</dbReference>